<feature type="transmembrane region" description="Helical" evidence="17">
    <location>
        <begin position="244"/>
        <end position="264"/>
    </location>
</feature>
<feature type="transmembrane region" description="Helical" evidence="17">
    <location>
        <begin position="110"/>
        <end position="129"/>
    </location>
</feature>
<keyword evidence="12 17" id="KW-0520">NAD</keyword>
<feature type="domain" description="NADH dehydrogenase subunit 5 C-terminal" evidence="20">
    <location>
        <begin position="392"/>
        <end position="567"/>
    </location>
</feature>
<dbReference type="InterPro" id="IPR001516">
    <property type="entry name" value="Proton_antipo_N"/>
</dbReference>
<feature type="transmembrane region" description="Helical" evidence="17">
    <location>
        <begin position="150"/>
        <end position="168"/>
    </location>
</feature>
<evidence type="ECO:0000256" key="12">
    <source>
        <dbReference type="ARBA" id="ARBA00023027"/>
    </source>
</evidence>
<comment type="function">
    <text evidence="1">Core subunit of the mitochondrial membrane respiratory chain NADH dehydrogenase (Complex I) that is believed to belong to the minimal assembly required for catalysis. Complex I functions in the transfer of electrons from NADH to the respiratory chain. The immediate electron acceptor for the enzyme is believed to be ubiquinone.</text>
</comment>
<keyword evidence="15 17" id="KW-0472">Membrane</keyword>
<geneLocation type="mitochondrion" evidence="21"/>
<keyword evidence="5 17" id="KW-0813">Transport</keyword>
<keyword evidence="14 17" id="KW-0496">Mitochondrion</keyword>
<evidence type="ECO:0000256" key="6">
    <source>
        <dbReference type="ARBA" id="ARBA00022660"/>
    </source>
</evidence>
<dbReference type="Pfam" id="PF06455">
    <property type="entry name" value="NADH5_C"/>
    <property type="match status" value="1"/>
</dbReference>
<keyword evidence="7 17" id="KW-0812">Transmembrane</keyword>
<feature type="transmembrane region" description="Helical" evidence="17">
    <location>
        <begin position="271"/>
        <end position="297"/>
    </location>
</feature>
<organism evidence="21">
    <name type="scientific">Thoradonta nodulosa</name>
    <dbReference type="NCBI Taxonomy" id="515185"/>
    <lineage>
        <taxon>Eukaryota</taxon>
        <taxon>Metazoa</taxon>
        <taxon>Ecdysozoa</taxon>
        <taxon>Arthropoda</taxon>
        <taxon>Hexapoda</taxon>
        <taxon>Insecta</taxon>
        <taxon>Pterygota</taxon>
        <taxon>Neoptera</taxon>
        <taxon>Polyneoptera</taxon>
        <taxon>Orthoptera</taxon>
        <taxon>Caelifera</taxon>
        <taxon>Acrididea</taxon>
        <taxon>Tetrigoidea</taxon>
        <taxon>Tetrigidae</taxon>
        <taxon>Scelimeninae</taxon>
        <taxon>Thoradonta</taxon>
    </lineage>
</organism>
<dbReference type="Pfam" id="PF00662">
    <property type="entry name" value="Proton_antipo_N"/>
    <property type="match status" value="1"/>
</dbReference>
<evidence type="ECO:0000313" key="21">
    <source>
        <dbReference type="EMBL" id="QPK42109.1"/>
    </source>
</evidence>
<feature type="transmembrane region" description="Helical" evidence="17">
    <location>
        <begin position="303"/>
        <end position="321"/>
    </location>
</feature>
<keyword evidence="9" id="KW-1278">Translocase</keyword>
<keyword evidence="13 17" id="KW-0830">Ubiquinone</keyword>
<feature type="transmembrane region" description="Helical" evidence="17">
    <location>
        <begin position="86"/>
        <end position="104"/>
    </location>
</feature>
<evidence type="ECO:0000256" key="2">
    <source>
        <dbReference type="ARBA" id="ARBA00004448"/>
    </source>
</evidence>
<evidence type="ECO:0000256" key="8">
    <source>
        <dbReference type="ARBA" id="ARBA00022792"/>
    </source>
</evidence>
<evidence type="ECO:0000259" key="18">
    <source>
        <dbReference type="Pfam" id="PF00361"/>
    </source>
</evidence>
<keyword evidence="11 17" id="KW-1133">Transmembrane helix</keyword>
<evidence type="ECO:0000256" key="4">
    <source>
        <dbReference type="ARBA" id="ARBA00021096"/>
    </source>
</evidence>
<comment type="catalytic activity">
    <reaction evidence="16 17">
        <text>a ubiquinone + NADH + 5 H(+)(in) = a ubiquinol + NAD(+) + 4 H(+)(out)</text>
        <dbReference type="Rhea" id="RHEA:29091"/>
        <dbReference type="Rhea" id="RHEA-COMP:9565"/>
        <dbReference type="Rhea" id="RHEA-COMP:9566"/>
        <dbReference type="ChEBI" id="CHEBI:15378"/>
        <dbReference type="ChEBI" id="CHEBI:16389"/>
        <dbReference type="ChEBI" id="CHEBI:17976"/>
        <dbReference type="ChEBI" id="CHEBI:57540"/>
        <dbReference type="ChEBI" id="CHEBI:57945"/>
        <dbReference type="EC" id="7.1.1.2"/>
    </reaction>
</comment>
<feature type="domain" description="NADH:quinone oxidoreductase/Mrp antiporter transmembrane" evidence="18">
    <location>
        <begin position="105"/>
        <end position="388"/>
    </location>
</feature>
<dbReference type="GO" id="GO:0005743">
    <property type="term" value="C:mitochondrial inner membrane"/>
    <property type="evidence" value="ECO:0007669"/>
    <property type="project" value="UniProtKB-SubCell"/>
</dbReference>
<evidence type="ECO:0000256" key="15">
    <source>
        <dbReference type="ARBA" id="ARBA00023136"/>
    </source>
</evidence>
<gene>
    <name evidence="21" type="primary">ND5</name>
</gene>
<feature type="transmembrane region" description="Helical" evidence="17">
    <location>
        <begin position="423"/>
        <end position="443"/>
    </location>
</feature>
<evidence type="ECO:0000256" key="13">
    <source>
        <dbReference type="ARBA" id="ARBA00023075"/>
    </source>
</evidence>
<dbReference type="InterPro" id="IPR001750">
    <property type="entry name" value="ND/Mrp_TM"/>
</dbReference>
<reference evidence="21" key="1">
    <citation type="submission" date="2020-03" db="EMBL/GenBank/DDBJ databases">
        <title>The mitochondrial genomes of eight Scelimeninae species (Orthoptera: Tetrigoidea): deep insights into structural characteristics and phylogenetic implications.</title>
        <authorList>
            <person name="Li R."/>
            <person name="Li X.-D."/>
        </authorList>
    </citation>
    <scope>NUCLEOTIDE SEQUENCE</scope>
</reference>
<feature type="transmembrane region" description="Helical" evidence="17">
    <location>
        <begin position="551"/>
        <end position="571"/>
    </location>
</feature>
<dbReference type="GO" id="GO:0008137">
    <property type="term" value="F:NADH dehydrogenase (ubiquinone) activity"/>
    <property type="evidence" value="ECO:0007669"/>
    <property type="project" value="UniProtKB-EC"/>
</dbReference>
<sequence length="572" mass="65401">MMSIFYTVSMTFMMFSLFFFVLSLYLLLFDLSYMLEWEVYSLNSSSIVMGLIFDWMSVIFMSLVLFISSMVLFYSKMYMGDDPFKIRFVMLVGLFVLSMIFLIVSPNMISILLGWDGLGLVSYCLVIYYQNVKSFNAGMLTALSNRVGDVLILISISWMLNFGSWNYVYYYDYFFSSFDYSIICYLIMGAAMTKSAQLPFSAWLPAAMAAPTPVSALVHSSTLVTAGVYLMIRFNPMIVNSGASFFMLFIGCLTMLMAGLVANFEFDLKKVIALSTLSQLGLMMSILAMGFPVLSFFHLLTHALFKSLLFLCAGCYIHGLLDQQDIRFMGSFTMSMPYSSICFHVSNLGLCGFPFLSGFYSKDLILEMCSMSEMNFLIYLMFFVSTGLTIMYSVRLFYYSLVSDFNFSVLRDFNNCGGDMHKGMTYLLILVILGGSLLSWLLFPVPSCVYLPLSLKLLTMVVMMGGLYLGYLLSIMNFLVLNLNSLVFFLGSMWYVPVISVKVFSHPTLFSGYLYLKLLDYGWLELYGSQGIYDFMKYYIFHYLYLFDYNFKTYTIMFMSMVLVILIGMFIL</sequence>
<dbReference type="AlphaFoldDB" id="A0A7T0NC60"/>
<feature type="domain" description="NADH-Ubiquinone oxidoreductase (complex I) chain 5 N-terminal" evidence="19">
    <location>
        <begin position="42"/>
        <end position="88"/>
    </location>
</feature>
<dbReference type="InterPro" id="IPR003945">
    <property type="entry name" value="NU5C-like"/>
</dbReference>
<dbReference type="GO" id="GO:0042773">
    <property type="term" value="P:ATP synthesis coupled electron transport"/>
    <property type="evidence" value="ECO:0007669"/>
    <property type="project" value="InterPro"/>
</dbReference>
<evidence type="ECO:0000259" key="20">
    <source>
        <dbReference type="Pfam" id="PF06455"/>
    </source>
</evidence>
<evidence type="ECO:0000256" key="17">
    <source>
        <dbReference type="RuleBase" id="RU003404"/>
    </source>
</evidence>
<keyword evidence="10" id="KW-0249">Electron transport</keyword>
<dbReference type="PANTHER" id="PTHR42829:SF2">
    <property type="entry name" value="NADH-UBIQUINONE OXIDOREDUCTASE CHAIN 5"/>
    <property type="match status" value="1"/>
</dbReference>
<evidence type="ECO:0000256" key="5">
    <source>
        <dbReference type="ARBA" id="ARBA00022448"/>
    </source>
</evidence>
<dbReference type="EMBL" id="MT162547">
    <property type="protein sequence ID" value="QPK42109.1"/>
    <property type="molecule type" value="Genomic_DNA"/>
</dbReference>
<dbReference type="GO" id="GO:0015990">
    <property type="term" value="P:electron transport coupled proton transport"/>
    <property type="evidence" value="ECO:0007669"/>
    <property type="project" value="TreeGrafter"/>
</dbReference>
<name>A0A7T0NC60_9ORTH</name>
<comment type="similarity">
    <text evidence="17">Belongs to the complex I subunit 5 family.</text>
</comment>
<comment type="function">
    <text evidence="17">Core subunit of the mitochondrial membrane respiratory chain NADH dehydrogenase (Complex I) which catalyzes electron transfer from NADH through the respiratory chain, using ubiquinone as an electron acceptor. Essential for the catalytic activity and assembly of complex I.</text>
</comment>
<dbReference type="GO" id="GO:0003954">
    <property type="term" value="F:NADH dehydrogenase activity"/>
    <property type="evidence" value="ECO:0007669"/>
    <property type="project" value="TreeGrafter"/>
</dbReference>
<evidence type="ECO:0000256" key="10">
    <source>
        <dbReference type="ARBA" id="ARBA00022982"/>
    </source>
</evidence>
<feature type="transmembrane region" description="Helical" evidence="17">
    <location>
        <begin position="341"/>
        <end position="361"/>
    </location>
</feature>
<evidence type="ECO:0000256" key="7">
    <source>
        <dbReference type="ARBA" id="ARBA00022692"/>
    </source>
</evidence>
<dbReference type="Pfam" id="PF00361">
    <property type="entry name" value="Proton_antipo_M"/>
    <property type="match status" value="1"/>
</dbReference>
<feature type="transmembrane region" description="Helical" evidence="17">
    <location>
        <begin position="55"/>
        <end position="74"/>
    </location>
</feature>
<proteinExistence type="inferred from homology"/>
<evidence type="ECO:0000256" key="3">
    <source>
        <dbReference type="ARBA" id="ARBA00012944"/>
    </source>
</evidence>
<evidence type="ECO:0000256" key="14">
    <source>
        <dbReference type="ARBA" id="ARBA00023128"/>
    </source>
</evidence>
<feature type="transmembrane region" description="Helical" evidence="17">
    <location>
        <begin position="376"/>
        <end position="402"/>
    </location>
</feature>
<feature type="transmembrane region" description="Helical" evidence="17">
    <location>
        <begin position="12"/>
        <end position="35"/>
    </location>
</feature>
<keyword evidence="8" id="KW-0999">Mitochondrion inner membrane</keyword>
<dbReference type="EC" id="7.1.1.2" evidence="3 17"/>
<protein>
    <recommendedName>
        <fullName evidence="4 17">NADH-ubiquinone oxidoreductase chain 5</fullName>
        <ecNumber evidence="3 17">7.1.1.2</ecNumber>
    </recommendedName>
</protein>
<evidence type="ECO:0000256" key="1">
    <source>
        <dbReference type="ARBA" id="ARBA00003257"/>
    </source>
</evidence>
<evidence type="ECO:0000256" key="9">
    <source>
        <dbReference type="ARBA" id="ARBA00022967"/>
    </source>
</evidence>
<feature type="transmembrane region" description="Helical" evidence="17">
    <location>
        <begin position="449"/>
        <end position="471"/>
    </location>
</feature>
<feature type="transmembrane region" description="Helical" evidence="17">
    <location>
        <begin position="174"/>
        <end position="193"/>
    </location>
</feature>
<keyword evidence="6" id="KW-0679">Respiratory chain</keyword>
<feature type="transmembrane region" description="Helical" evidence="17">
    <location>
        <begin position="214"/>
        <end position="232"/>
    </location>
</feature>
<dbReference type="PRINTS" id="PR01434">
    <property type="entry name" value="NADHDHGNASE5"/>
</dbReference>
<dbReference type="InterPro" id="IPR010934">
    <property type="entry name" value="NADH_DH_su5_C"/>
</dbReference>
<evidence type="ECO:0000256" key="11">
    <source>
        <dbReference type="ARBA" id="ARBA00022989"/>
    </source>
</evidence>
<comment type="subcellular location">
    <subcellularLocation>
        <location evidence="2">Mitochondrion inner membrane</location>
        <topology evidence="2">Multi-pass membrane protein</topology>
    </subcellularLocation>
</comment>
<dbReference type="PANTHER" id="PTHR42829">
    <property type="entry name" value="NADH-UBIQUINONE OXIDOREDUCTASE CHAIN 5"/>
    <property type="match status" value="1"/>
</dbReference>
<accession>A0A7T0NC60</accession>
<evidence type="ECO:0000259" key="19">
    <source>
        <dbReference type="Pfam" id="PF00662"/>
    </source>
</evidence>
<evidence type="ECO:0000256" key="16">
    <source>
        <dbReference type="ARBA" id="ARBA00049551"/>
    </source>
</evidence>